<evidence type="ECO:0000256" key="13">
    <source>
        <dbReference type="SAM" id="MobiDB-lite"/>
    </source>
</evidence>
<dbReference type="GO" id="GO:0046872">
    <property type="term" value="F:metal ion binding"/>
    <property type="evidence" value="ECO:0007669"/>
    <property type="project" value="UniProtKB-UniRule"/>
</dbReference>
<keyword evidence="8 12" id="KW-0249">Electron transport</keyword>
<dbReference type="GO" id="GO:0070069">
    <property type="term" value="C:cytochrome complex"/>
    <property type="evidence" value="ECO:0007669"/>
    <property type="project" value="UniProtKB-UniRule"/>
</dbReference>
<comment type="subcellular location">
    <subcellularLocation>
        <location evidence="1">Cell membrane</location>
        <topology evidence="1">Multi-pass membrane protein</topology>
    </subcellularLocation>
</comment>
<keyword evidence="3 12" id="KW-0813">Transport</keyword>
<keyword evidence="4 12" id="KW-1003">Cell membrane</keyword>
<keyword evidence="7 12" id="KW-0479">Metal-binding</keyword>
<keyword evidence="9 12" id="KW-1133">Transmembrane helix</keyword>
<feature type="transmembrane region" description="Helical" evidence="12">
    <location>
        <begin position="182"/>
        <end position="205"/>
    </location>
</feature>
<evidence type="ECO:0000256" key="2">
    <source>
        <dbReference type="ARBA" id="ARBA00009819"/>
    </source>
</evidence>
<dbReference type="PANTHER" id="PTHR30365">
    <property type="entry name" value="CYTOCHROME D UBIQUINOL OXIDASE"/>
    <property type="match status" value="1"/>
</dbReference>
<dbReference type="EMBL" id="AXCZ01000067">
    <property type="protein sequence ID" value="KGM13089.1"/>
    <property type="molecule type" value="Genomic_DNA"/>
</dbReference>
<evidence type="ECO:0000256" key="9">
    <source>
        <dbReference type="ARBA" id="ARBA00022989"/>
    </source>
</evidence>
<sequence length="507" mass="55529">MDALELARWQFGITTVYHFIFVPLTIGLAPLVAIMQTFWVRTGDEKWLRLTKFFGKLLLINFAIGVATGIVQEFQFGMNWSEYSRFVGDVFGAPLAMEALAAFFIESTFLGLWIFGWDKLPRRVHLGCIWAVAIASNLSAYFIIAANSWMQHPVGAIFNVETGRAEMVDIVAVLTNSTLLAAFPHTIAASFLTAGTFVAGIAAWWMVRSARKGDLATAREVYRPAVVLGMITIMFSGVGVAVSGDIQAKLMFQQQPMKMAAAEALCVTEDGAAFSILTVGDLTNDCEGVRHLIEIPGLTSWLANGDFTSTITGVQDLQEQYEAQFAEHFGEGIDYTPNLAVTYWSFRLMIGFGIGSAALAAAALWLTRGNRVTDKRWFGTLGLVAIPMPFLASIFGWVFTEMGRQPWVVHPNPDPSGVDGVWLLTMRGVSTSVGPGTVLTSMIAFTGLYAVLAVVWFRLMRRYASEGVAETEHDPSPDARRDDPDDDRPGGPEDPDGTPDRPLSFAY</sequence>
<evidence type="ECO:0000256" key="5">
    <source>
        <dbReference type="ARBA" id="ARBA00022617"/>
    </source>
</evidence>
<proteinExistence type="inferred from homology"/>
<feature type="transmembrane region" description="Helical" evidence="12">
    <location>
        <begin position="91"/>
        <end position="115"/>
    </location>
</feature>
<evidence type="ECO:0000313" key="15">
    <source>
        <dbReference type="Proteomes" id="UP000054314"/>
    </source>
</evidence>
<comment type="similarity">
    <text evidence="2 12">Belongs to the cytochrome ubiquinol oxidase subunit 1 family.</text>
</comment>
<evidence type="ECO:0000313" key="14">
    <source>
        <dbReference type="EMBL" id="KGM13089.1"/>
    </source>
</evidence>
<reference evidence="14 15" key="1">
    <citation type="submission" date="2013-08" db="EMBL/GenBank/DDBJ databases">
        <title>Genome sequencing of Cellulomonas bogoriensis 69B4.</title>
        <authorList>
            <person name="Chen F."/>
            <person name="Li Y."/>
            <person name="Wang G."/>
        </authorList>
    </citation>
    <scope>NUCLEOTIDE SEQUENCE [LARGE SCALE GENOMIC DNA]</scope>
    <source>
        <strain evidence="14 15">69B4</strain>
    </source>
</reference>
<feature type="region of interest" description="Disordered" evidence="13">
    <location>
        <begin position="467"/>
        <end position="507"/>
    </location>
</feature>
<gene>
    <name evidence="14" type="ORF">N869_16210</name>
</gene>
<dbReference type="GO" id="GO:0019646">
    <property type="term" value="P:aerobic electron transport chain"/>
    <property type="evidence" value="ECO:0007669"/>
    <property type="project" value="InterPro"/>
</dbReference>
<dbReference type="InterPro" id="IPR002585">
    <property type="entry name" value="Cyt-d_ubiquinol_oxidase_su_1"/>
</dbReference>
<keyword evidence="6 12" id="KW-0812">Transmembrane</keyword>
<dbReference type="OrthoDB" id="9807042at2"/>
<keyword evidence="10 12" id="KW-0408">Iron</keyword>
<accession>A0A0A0C106</accession>
<dbReference type="PANTHER" id="PTHR30365:SF15">
    <property type="entry name" value="CYTOCHROME BD UBIQUINOL OXIDASE SUBUNIT 1"/>
    <property type="match status" value="1"/>
</dbReference>
<evidence type="ECO:0000256" key="12">
    <source>
        <dbReference type="PIRNR" id="PIRNR006446"/>
    </source>
</evidence>
<evidence type="ECO:0000256" key="4">
    <source>
        <dbReference type="ARBA" id="ARBA00022475"/>
    </source>
</evidence>
<feature type="transmembrane region" description="Helical" evidence="12">
    <location>
        <begin position="378"/>
        <end position="399"/>
    </location>
</feature>
<evidence type="ECO:0000256" key="6">
    <source>
        <dbReference type="ARBA" id="ARBA00022692"/>
    </source>
</evidence>
<dbReference type="Proteomes" id="UP000054314">
    <property type="component" value="Unassembled WGS sequence"/>
</dbReference>
<feature type="transmembrane region" description="Helical" evidence="12">
    <location>
        <begin position="344"/>
        <end position="366"/>
    </location>
</feature>
<evidence type="ECO:0000256" key="7">
    <source>
        <dbReference type="ARBA" id="ARBA00022723"/>
    </source>
</evidence>
<feature type="compositionally biased region" description="Basic and acidic residues" evidence="13">
    <location>
        <begin position="470"/>
        <end position="491"/>
    </location>
</feature>
<dbReference type="GO" id="GO:0005886">
    <property type="term" value="C:plasma membrane"/>
    <property type="evidence" value="ECO:0007669"/>
    <property type="project" value="UniProtKB-SubCell"/>
</dbReference>
<evidence type="ECO:0000256" key="1">
    <source>
        <dbReference type="ARBA" id="ARBA00004651"/>
    </source>
</evidence>
<feature type="transmembrane region" description="Helical" evidence="12">
    <location>
        <begin position="20"/>
        <end position="41"/>
    </location>
</feature>
<keyword evidence="5 12" id="KW-0349">Heme</keyword>
<organism evidence="14 15">
    <name type="scientific">Cellulomonas bogoriensis 69B4 = DSM 16987</name>
    <dbReference type="NCBI Taxonomy" id="1386082"/>
    <lineage>
        <taxon>Bacteria</taxon>
        <taxon>Bacillati</taxon>
        <taxon>Actinomycetota</taxon>
        <taxon>Actinomycetes</taxon>
        <taxon>Micrococcales</taxon>
        <taxon>Cellulomonadaceae</taxon>
        <taxon>Cellulomonas</taxon>
    </lineage>
</organism>
<feature type="transmembrane region" description="Helical" evidence="12">
    <location>
        <begin position="225"/>
        <end position="244"/>
    </location>
</feature>
<comment type="caution">
    <text evidence="14">The sequence shown here is derived from an EMBL/GenBank/DDBJ whole genome shotgun (WGS) entry which is preliminary data.</text>
</comment>
<evidence type="ECO:0000256" key="10">
    <source>
        <dbReference type="ARBA" id="ARBA00023004"/>
    </source>
</evidence>
<name>A0A0A0C106_9CELL</name>
<dbReference type="PIRSF" id="PIRSF006446">
    <property type="entry name" value="Cyt_quinol_oxidase_1"/>
    <property type="match status" value="1"/>
</dbReference>
<dbReference type="Pfam" id="PF01654">
    <property type="entry name" value="Cyt_bd_oxida_I"/>
    <property type="match status" value="1"/>
</dbReference>
<feature type="transmembrane region" description="Helical" evidence="12">
    <location>
        <begin position="127"/>
        <end position="150"/>
    </location>
</feature>
<evidence type="ECO:0000256" key="8">
    <source>
        <dbReference type="ARBA" id="ARBA00022982"/>
    </source>
</evidence>
<dbReference type="GO" id="GO:0016682">
    <property type="term" value="F:oxidoreductase activity, acting on diphenols and related substances as donors, oxygen as acceptor"/>
    <property type="evidence" value="ECO:0007669"/>
    <property type="project" value="TreeGrafter"/>
</dbReference>
<dbReference type="AlphaFoldDB" id="A0A0A0C106"/>
<feature type="transmembrane region" description="Helical" evidence="12">
    <location>
        <begin position="436"/>
        <end position="457"/>
    </location>
</feature>
<dbReference type="GO" id="GO:0020037">
    <property type="term" value="F:heme binding"/>
    <property type="evidence" value="ECO:0007669"/>
    <property type="project" value="TreeGrafter"/>
</dbReference>
<evidence type="ECO:0000256" key="11">
    <source>
        <dbReference type="ARBA" id="ARBA00023136"/>
    </source>
</evidence>
<dbReference type="RefSeq" id="WP_035059968.1">
    <property type="nucleotide sequence ID" value="NZ_AXCZ01000067.1"/>
</dbReference>
<protein>
    <submittedName>
        <fullName evidence="14">Cytochrome BD ubiquinol oxidase subunit I</fullName>
    </submittedName>
</protein>
<keyword evidence="15" id="KW-1185">Reference proteome</keyword>
<keyword evidence="11 12" id="KW-0472">Membrane</keyword>
<dbReference type="GO" id="GO:0009055">
    <property type="term" value="F:electron transfer activity"/>
    <property type="evidence" value="ECO:0007669"/>
    <property type="project" value="UniProtKB-UniRule"/>
</dbReference>
<feature type="transmembrane region" description="Helical" evidence="12">
    <location>
        <begin position="53"/>
        <end position="71"/>
    </location>
</feature>
<evidence type="ECO:0000256" key="3">
    <source>
        <dbReference type="ARBA" id="ARBA00022448"/>
    </source>
</evidence>